<dbReference type="InterPro" id="IPR051911">
    <property type="entry name" value="SDR_oxidoreductase"/>
</dbReference>
<dbReference type="EMBL" id="BAABJQ010000042">
    <property type="protein sequence ID" value="GAA5200304.1"/>
    <property type="molecule type" value="Genomic_DNA"/>
</dbReference>
<keyword evidence="6" id="KW-1185">Reference proteome</keyword>
<keyword evidence="2" id="KW-0560">Oxidoreductase</keyword>
<evidence type="ECO:0000313" key="5">
    <source>
        <dbReference type="EMBL" id="GAA5200304.1"/>
    </source>
</evidence>
<dbReference type="SUPFAM" id="SSF51735">
    <property type="entry name" value="NAD(P)-binding Rossmann-fold domains"/>
    <property type="match status" value="1"/>
</dbReference>
<evidence type="ECO:0000256" key="4">
    <source>
        <dbReference type="SAM" id="SignalP"/>
    </source>
</evidence>
<keyword evidence="4" id="KW-0732">Signal</keyword>
<evidence type="ECO:0000256" key="2">
    <source>
        <dbReference type="ARBA" id="ARBA00023002"/>
    </source>
</evidence>
<dbReference type="Pfam" id="PF00106">
    <property type="entry name" value="adh_short"/>
    <property type="match status" value="1"/>
</dbReference>
<evidence type="ECO:0000313" key="6">
    <source>
        <dbReference type="Proteomes" id="UP001501570"/>
    </source>
</evidence>
<dbReference type="Gene3D" id="3.40.50.720">
    <property type="entry name" value="NAD(P)-binding Rossmann-like Domain"/>
    <property type="match status" value="1"/>
</dbReference>
<protein>
    <submittedName>
        <fullName evidence="5">Oxidoreductase</fullName>
    </submittedName>
</protein>
<feature type="signal peptide" evidence="4">
    <location>
        <begin position="1"/>
        <end position="21"/>
    </location>
</feature>
<accession>A0ABP9SQF6</accession>
<dbReference type="InterPro" id="IPR002347">
    <property type="entry name" value="SDR_fam"/>
</dbReference>
<feature type="chain" id="PRO_5047162751" evidence="4">
    <location>
        <begin position="22"/>
        <end position="278"/>
    </location>
</feature>
<reference evidence="6" key="1">
    <citation type="journal article" date="2019" name="Int. J. Syst. Evol. Microbiol.">
        <title>The Global Catalogue of Microorganisms (GCM) 10K type strain sequencing project: providing services to taxonomists for standard genome sequencing and annotation.</title>
        <authorList>
            <consortium name="The Broad Institute Genomics Platform"/>
            <consortium name="The Broad Institute Genome Sequencing Center for Infectious Disease"/>
            <person name="Wu L."/>
            <person name="Ma J."/>
        </authorList>
    </citation>
    <scope>NUCLEOTIDE SEQUENCE [LARGE SCALE GENOMIC DNA]</scope>
    <source>
        <strain evidence="6">JCM 18304</strain>
    </source>
</reference>
<sequence length="278" mass="29254">MVRRWLITGCSSGLGRALAGAAAAAGDLVLATARRPQTLDEIRDRYPDTVETCALDVRDPAACEAAVRVAVRRFGGVDVLVNNAGYGTLGAVEELTDGEIEAQLATVLLGPWRMTRLVLPLMRAQHSGHVLMVSSTTGRSAMAGLGAYVAGKFALEGMTETLALEIAGTGVRVTLLEAGVFATNYGTALVEAATRLPDYRPVVDLTGALIRGEIPPGFRLSEPAEFAEAVLALVDDAQPPLRFPLGAQAWELLTEAADRDRAARVELAGKLGVPLPAR</sequence>
<comment type="similarity">
    <text evidence="1 3">Belongs to the short-chain dehydrogenases/reductases (SDR) family.</text>
</comment>
<dbReference type="PROSITE" id="PS00061">
    <property type="entry name" value="ADH_SHORT"/>
    <property type="match status" value="1"/>
</dbReference>
<organism evidence="5 6">
    <name type="scientific">Rugosimonospora acidiphila</name>
    <dbReference type="NCBI Taxonomy" id="556531"/>
    <lineage>
        <taxon>Bacteria</taxon>
        <taxon>Bacillati</taxon>
        <taxon>Actinomycetota</taxon>
        <taxon>Actinomycetes</taxon>
        <taxon>Micromonosporales</taxon>
        <taxon>Micromonosporaceae</taxon>
        <taxon>Rugosimonospora</taxon>
    </lineage>
</organism>
<dbReference type="InterPro" id="IPR036291">
    <property type="entry name" value="NAD(P)-bd_dom_sf"/>
</dbReference>
<evidence type="ECO:0000256" key="3">
    <source>
        <dbReference type="RuleBase" id="RU000363"/>
    </source>
</evidence>
<dbReference type="RefSeq" id="WP_345638401.1">
    <property type="nucleotide sequence ID" value="NZ_BAABJQ010000042.1"/>
</dbReference>
<evidence type="ECO:0000256" key="1">
    <source>
        <dbReference type="ARBA" id="ARBA00006484"/>
    </source>
</evidence>
<dbReference type="PANTHER" id="PTHR43976">
    <property type="entry name" value="SHORT CHAIN DEHYDROGENASE"/>
    <property type="match status" value="1"/>
</dbReference>
<dbReference type="InterPro" id="IPR020904">
    <property type="entry name" value="Sc_DH/Rdtase_CS"/>
</dbReference>
<dbReference type="Proteomes" id="UP001501570">
    <property type="component" value="Unassembled WGS sequence"/>
</dbReference>
<dbReference type="PRINTS" id="PR00081">
    <property type="entry name" value="GDHRDH"/>
</dbReference>
<proteinExistence type="inferred from homology"/>
<dbReference type="PRINTS" id="PR00080">
    <property type="entry name" value="SDRFAMILY"/>
</dbReference>
<dbReference type="PANTHER" id="PTHR43976:SF16">
    <property type="entry name" value="SHORT-CHAIN DEHYDROGENASE_REDUCTASE FAMILY PROTEIN"/>
    <property type="match status" value="1"/>
</dbReference>
<gene>
    <name evidence="5" type="ORF">GCM10023322_77900</name>
</gene>
<name>A0ABP9SQF6_9ACTN</name>
<comment type="caution">
    <text evidence="5">The sequence shown here is derived from an EMBL/GenBank/DDBJ whole genome shotgun (WGS) entry which is preliminary data.</text>
</comment>